<dbReference type="InterPro" id="IPR011936">
    <property type="entry name" value="Myxo_disulph_rpt"/>
</dbReference>
<protein>
    <submittedName>
        <fullName evidence="4">Uncharacterized protein</fullName>
    </submittedName>
</protein>
<reference evidence="4 5" key="1">
    <citation type="journal article" date="2006" name="Nature">
        <title>Global trends of whole-genome duplications revealed by the ciliate Paramecium tetraurelia.</title>
        <authorList>
            <consortium name="Genoscope"/>
            <person name="Aury J.-M."/>
            <person name="Jaillon O."/>
            <person name="Duret L."/>
            <person name="Noel B."/>
            <person name="Jubin C."/>
            <person name="Porcel B.M."/>
            <person name="Segurens B."/>
            <person name="Daubin V."/>
            <person name="Anthouard V."/>
            <person name="Aiach N."/>
            <person name="Arnaiz O."/>
            <person name="Billaut A."/>
            <person name="Beisson J."/>
            <person name="Blanc I."/>
            <person name="Bouhouche K."/>
            <person name="Camara F."/>
            <person name="Duharcourt S."/>
            <person name="Guigo R."/>
            <person name="Gogendeau D."/>
            <person name="Katinka M."/>
            <person name="Keller A.-M."/>
            <person name="Kissmehl R."/>
            <person name="Klotz C."/>
            <person name="Koll F."/>
            <person name="Le Moue A."/>
            <person name="Lepere C."/>
            <person name="Malinsky S."/>
            <person name="Nowacki M."/>
            <person name="Nowak J.K."/>
            <person name="Plattner H."/>
            <person name="Poulain J."/>
            <person name="Ruiz F."/>
            <person name="Serrano V."/>
            <person name="Zagulski M."/>
            <person name="Dessen P."/>
            <person name="Betermier M."/>
            <person name="Weissenbach J."/>
            <person name="Scarpelli C."/>
            <person name="Schachter V."/>
            <person name="Sperling L."/>
            <person name="Meyer E."/>
            <person name="Cohen J."/>
            <person name="Wincker P."/>
        </authorList>
    </citation>
    <scope>NUCLEOTIDE SEQUENCE [LARGE SCALE GENOMIC DNA]</scope>
    <source>
        <strain evidence="4 5">Stock d4-2</strain>
    </source>
</reference>
<dbReference type="NCBIfam" id="TIGR02232">
    <property type="entry name" value="myxo_disulf_rpt"/>
    <property type="match status" value="1"/>
</dbReference>
<dbReference type="KEGG" id="ptm:GSPATT00028433001"/>
<accession>A0BFT1</accession>
<gene>
    <name evidence="4" type="ORF">GSPATT00028433001</name>
</gene>
<dbReference type="HOGENOM" id="CLU_2517417_0_0_1"/>
<keyword evidence="1" id="KW-0732">Signal</keyword>
<name>A0BFT1_PARTE</name>
<proteinExistence type="predicted"/>
<keyword evidence="3" id="KW-1015">Disulfide bond</keyword>
<dbReference type="SUPFAM" id="SSF57184">
    <property type="entry name" value="Growth factor receptor domain"/>
    <property type="match status" value="1"/>
</dbReference>
<sequence length="85" mass="9531">MLTIYVGYKILDHICYSICGDQIVTVDEECDDGNLIIGDGCHFCNYSCQDSCLNCVQGECLKCKEITNNFYQIANSVAQIKSIIY</sequence>
<keyword evidence="2" id="KW-0677">Repeat</keyword>
<keyword evidence="5" id="KW-1185">Reference proteome</keyword>
<dbReference type="EMBL" id="CT867992">
    <property type="protein sequence ID" value="CAK57398.1"/>
    <property type="molecule type" value="Genomic_DNA"/>
</dbReference>
<evidence type="ECO:0000313" key="4">
    <source>
        <dbReference type="EMBL" id="CAK57398.1"/>
    </source>
</evidence>
<evidence type="ECO:0000313" key="5">
    <source>
        <dbReference type="Proteomes" id="UP000000600"/>
    </source>
</evidence>
<dbReference type="GeneID" id="5010581"/>
<evidence type="ECO:0000256" key="3">
    <source>
        <dbReference type="ARBA" id="ARBA00023157"/>
    </source>
</evidence>
<dbReference type="OrthoDB" id="28293at2759"/>
<dbReference type="InParanoid" id="A0BFT1"/>
<evidence type="ECO:0000256" key="2">
    <source>
        <dbReference type="ARBA" id="ARBA00022737"/>
    </source>
</evidence>
<dbReference type="PANTHER" id="PTHR39767">
    <property type="entry name" value="CALCIUM/CALMODULIN-BINDING MEMBRANE PROTEIN PCM4-RELATED"/>
    <property type="match status" value="1"/>
</dbReference>
<evidence type="ECO:0000256" key="1">
    <source>
        <dbReference type="ARBA" id="ARBA00022729"/>
    </source>
</evidence>
<dbReference type="AlphaFoldDB" id="A0BFT1"/>
<organism evidence="4 5">
    <name type="scientific">Paramecium tetraurelia</name>
    <dbReference type="NCBI Taxonomy" id="5888"/>
    <lineage>
        <taxon>Eukaryota</taxon>
        <taxon>Sar</taxon>
        <taxon>Alveolata</taxon>
        <taxon>Ciliophora</taxon>
        <taxon>Intramacronucleata</taxon>
        <taxon>Oligohymenophorea</taxon>
        <taxon>Peniculida</taxon>
        <taxon>Parameciidae</taxon>
        <taxon>Paramecium</taxon>
    </lineage>
</organism>
<dbReference type="Proteomes" id="UP000000600">
    <property type="component" value="Unassembled WGS sequence"/>
</dbReference>
<dbReference type="PANTHER" id="PTHR39767:SF2">
    <property type="entry name" value="CHROMOSOME UNDETERMINED SCAFFOLD_1, WHOLE GENOME SHOTGUN SEQUENCE"/>
    <property type="match status" value="1"/>
</dbReference>
<dbReference type="RefSeq" id="XP_001424796.1">
    <property type="nucleotide sequence ID" value="XM_001424759.1"/>
</dbReference>
<dbReference type="InterPro" id="IPR009030">
    <property type="entry name" value="Growth_fac_rcpt_cys_sf"/>
</dbReference>
<dbReference type="Pfam" id="PF13948">
    <property type="entry name" value="DUF4215"/>
    <property type="match status" value="1"/>
</dbReference>